<name>A0A6L3SX26_9HYPH</name>
<dbReference type="Pfam" id="PF18145">
    <property type="entry name" value="SAVED"/>
    <property type="match status" value="1"/>
</dbReference>
<protein>
    <submittedName>
        <fullName evidence="2">SAVED domain-containing protein</fullName>
    </submittedName>
</protein>
<dbReference type="AlphaFoldDB" id="A0A6L3SX26"/>
<dbReference type="RefSeq" id="WP_151002473.1">
    <property type="nucleotide sequence ID" value="NZ_BPQY01000060.1"/>
</dbReference>
<dbReference type="OrthoDB" id="268467at2"/>
<sequence length="512" mass="57511">MTQAVTVRRDGDTFQARLFWRQAARLLDPESPIIKVGFENGPKSFDDIWVEYDPTRSAFDPYGGARRRDHIQCKWHVTPDNYGYSNLIDPEFINANARSLLQRALEAQRIYAPDGNGVRFKLLTNWRLDRADALREMVSNRSGAIRIDRLYGTATDNSKAGAIRKTWREHLDVTEDELRMLARTLAFSEATDNLEDLREYLDTLFAFVGLRRVPANESAFLYDDLIYQWMAQGRLEFDKESFRTACAREGLLVDGTERPLVYGVKSFEHAIDRLEDRCVSVLNLVPAFDERFIRSNADWNNVLYPQLKAFLLTVAYGQSALRLALDAHATLAFAAGSVLNVKSGRRVELEQRTANKRIWSAEDLPPDPTWPSLKSRVVEIAPDQPDLAVAIGLTHDILRDVQRYIERAVPSIGCILAVGPSSGPGWQSVACGRHASELVMALTALIRAERGEAASSTAHLFVAAPNAFTFFLGQRQSAMGRVCFYEFDFEGGRDRSYIPALTLPVANLKSGA</sequence>
<accession>A0A6L3SX26</accession>
<reference evidence="2 3" key="1">
    <citation type="submission" date="2019-09" db="EMBL/GenBank/DDBJ databases">
        <title>YIM 48816 draft genome.</title>
        <authorList>
            <person name="Jiang L."/>
        </authorList>
    </citation>
    <scope>NUCLEOTIDE SEQUENCE [LARGE SCALE GENOMIC DNA]</scope>
    <source>
        <strain evidence="2 3">YIM 48816</strain>
    </source>
</reference>
<dbReference type="Proteomes" id="UP000474159">
    <property type="component" value="Unassembled WGS sequence"/>
</dbReference>
<evidence type="ECO:0000313" key="3">
    <source>
        <dbReference type="Proteomes" id="UP000474159"/>
    </source>
</evidence>
<comment type="caution">
    <text evidence="2">The sequence shown here is derived from an EMBL/GenBank/DDBJ whole genome shotgun (WGS) entry which is preliminary data.</text>
</comment>
<proteinExistence type="predicted"/>
<dbReference type="InterPro" id="IPR040836">
    <property type="entry name" value="SAVED"/>
</dbReference>
<keyword evidence="3" id="KW-1185">Reference proteome</keyword>
<evidence type="ECO:0000313" key="2">
    <source>
        <dbReference type="EMBL" id="KAB1076735.1"/>
    </source>
</evidence>
<feature type="domain" description="SMODS-associated and fused to various effectors" evidence="1">
    <location>
        <begin position="304"/>
        <end position="503"/>
    </location>
</feature>
<dbReference type="EMBL" id="VZZK01000027">
    <property type="protein sequence ID" value="KAB1076735.1"/>
    <property type="molecule type" value="Genomic_DNA"/>
</dbReference>
<dbReference type="NCBIfam" id="NF033611">
    <property type="entry name" value="SAVED"/>
    <property type="match status" value="1"/>
</dbReference>
<evidence type="ECO:0000259" key="1">
    <source>
        <dbReference type="Pfam" id="PF18145"/>
    </source>
</evidence>
<organism evidence="2 3">
    <name type="scientific">Methylobacterium soli</name>
    <dbReference type="NCBI Taxonomy" id="553447"/>
    <lineage>
        <taxon>Bacteria</taxon>
        <taxon>Pseudomonadati</taxon>
        <taxon>Pseudomonadota</taxon>
        <taxon>Alphaproteobacteria</taxon>
        <taxon>Hyphomicrobiales</taxon>
        <taxon>Methylobacteriaceae</taxon>
        <taxon>Methylobacterium</taxon>
    </lineage>
</organism>
<gene>
    <name evidence="2" type="ORF">F6X53_21840</name>
</gene>